<reference evidence="1 2" key="2">
    <citation type="submission" date="2020-02" db="EMBL/GenBank/DDBJ databases">
        <title>Genome sequences of Thiorhodococcus mannitoliphagus and Thiorhodococcus minor, purple sulfur photosynthetic bacteria in the gammaproteobacterial family, Chromatiaceae.</title>
        <authorList>
            <person name="Aviles F.A."/>
            <person name="Meyer T.E."/>
            <person name="Kyndt J.A."/>
        </authorList>
    </citation>
    <scope>NUCLEOTIDE SEQUENCE [LARGE SCALE GENOMIC DNA]</scope>
    <source>
        <strain evidence="1 2">DSM 18266</strain>
    </source>
</reference>
<accession>A0A6P1DXX1</accession>
<keyword evidence="2" id="KW-1185">Reference proteome</keyword>
<dbReference type="Proteomes" id="UP000471640">
    <property type="component" value="Unassembled WGS sequence"/>
</dbReference>
<dbReference type="Pfam" id="PF14903">
    <property type="entry name" value="WG_beta_rep"/>
    <property type="match status" value="2"/>
</dbReference>
<reference evidence="2" key="1">
    <citation type="journal article" date="2020" name="Microbiol. Resour. Announc.">
        <title>Draft Genome Sequences of Thiorhodococcus mannitoliphagus and Thiorhodococcus minor, Purple Sulfur Photosynthetic Bacteria in the Gammaproteobacterial Family Chromatiaceae.</title>
        <authorList>
            <person name="Aviles F.A."/>
            <person name="Meyer T.E."/>
            <person name="Kyndt J.A."/>
        </authorList>
    </citation>
    <scope>NUCLEOTIDE SEQUENCE [LARGE SCALE GENOMIC DNA]</scope>
    <source>
        <strain evidence="2">DSM 18266</strain>
    </source>
</reference>
<dbReference type="RefSeq" id="WP_164656312.1">
    <property type="nucleotide sequence ID" value="NZ_JAAIJR010000152.1"/>
</dbReference>
<protein>
    <submittedName>
        <fullName evidence="1">WG repeat-containing protein</fullName>
    </submittedName>
</protein>
<gene>
    <name evidence="1" type="ORF">G3480_22565</name>
</gene>
<dbReference type="AlphaFoldDB" id="A0A6P1DXX1"/>
<dbReference type="EMBL" id="JAAIJR010000152">
    <property type="protein sequence ID" value="NEX23048.1"/>
    <property type="molecule type" value="Genomic_DNA"/>
</dbReference>
<evidence type="ECO:0000313" key="2">
    <source>
        <dbReference type="Proteomes" id="UP000471640"/>
    </source>
</evidence>
<dbReference type="InterPro" id="IPR032774">
    <property type="entry name" value="WG_beta_rep"/>
</dbReference>
<comment type="caution">
    <text evidence="1">The sequence shown here is derived from an EMBL/GenBank/DDBJ whole genome shotgun (WGS) entry which is preliminary data.</text>
</comment>
<proteinExistence type="predicted"/>
<sequence length="184" mass="20427">MVRSAFLILPFWLWSALVCADRYPLACVYVERGGAAELASHPACAARADDALILASAHLRRMRDTTHGLAAVWVAGQWYYVRPTGESLPVVTLDNGPDPFVEGLVRSLRVGGMAYVDAHFREVIGPRYDWGWPFAQGRALVCRGCRPLQEGEHSRVSGGRWGWIDRQGREVVPVQLSEAQARAR</sequence>
<evidence type="ECO:0000313" key="1">
    <source>
        <dbReference type="EMBL" id="NEX23048.1"/>
    </source>
</evidence>
<organism evidence="1 2">
    <name type="scientific">Thiorhodococcus mannitoliphagus</name>
    <dbReference type="NCBI Taxonomy" id="329406"/>
    <lineage>
        <taxon>Bacteria</taxon>
        <taxon>Pseudomonadati</taxon>
        <taxon>Pseudomonadota</taxon>
        <taxon>Gammaproteobacteria</taxon>
        <taxon>Chromatiales</taxon>
        <taxon>Chromatiaceae</taxon>
        <taxon>Thiorhodococcus</taxon>
    </lineage>
</organism>
<name>A0A6P1DXX1_9GAMM</name>